<sequence>MFILHLSFNCIGFAKGGWFSSEIICYPFFQALVQISGSSSSSWGKRDSLQNQTRNLWILFRLPAESPEMETPFFLCNVYAL</sequence>
<evidence type="ECO:0000313" key="2">
    <source>
        <dbReference type="Proteomes" id="UP001293593"/>
    </source>
</evidence>
<gene>
    <name evidence="1" type="ORF">QN277_001103</name>
</gene>
<proteinExistence type="predicted"/>
<organism evidence="1 2">
    <name type="scientific">Acacia crassicarpa</name>
    <name type="common">northern wattle</name>
    <dbReference type="NCBI Taxonomy" id="499986"/>
    <lineage>
        <taxon>Eukaryota</taxon>
        <taxon>Viridiplantae</taxon>
        <taxon>Streptophyta</taxon>
        <taxon>Embryophyta</taxon>
        <taxon>Tracheophyta</taxon>
        <taxon>Spermatophyta</taxon>
        <taxon>Magnoliopsida</taxon>
        <taxon>eudicotyledons</taxon>
        <taxon>Gunneridae</taxon>
        <taxon>Pentapetalae</taxon>
        <taxon>rosids</taxon>
        <taxon>fabids</taxon>
        <taxon>Fabales</taxon>
        <taxon>Fabaceae</taxon>
        <taxon>Caesalpinioideae</taxon>
        <taxon>mimosoid clade</taxon>
        <taxon>Acacieae</taxon>
        <taxon>Acacia</taxon>
    </lineage>
</organism>
<reference evidence="1" key="1">
    <citation type="submission" date="2023-10" db="EMBL/GenBank/DDBJ databases">
        <title>Chromosome-level genome of the transformable northern wattle, Acacia crassicarpa.</title>
        <authorList>
            <person name="Massaro I."/>
            <person name="Sinha N.R."/>
            <person name="Poethig S."/>
            <person name="Leichty A.R."/>
        </authorList>
    </citation>
    <scope>NUCLEOTIDE SEQUENCE</scope>
    <source>
        <strain evidence="1">Acra3RX</strain>
        <tissue evidence="1">Leaf</tissue>
    </source>
</reference>
<accession>A0AAE1N6R2</accession>
<keyword evidence="2" id="KW-1185">Reference proteome</keyword>
<dbReference type="Proteomes" id="UP001293593">
    <property type="component" value="Unassembled WGS sequence"/>
</dbReference>
<comment type="caution">
    <text evidence="1">The sequence shown here is derived from an EMBL/GenBank/DDBJ whole genome shotgun (WGS) entry which is preliminary data.</text>
</comment>
<name>A0AAE1N6R2_9FABA</name>
<dbReference type="AlphaFoldDB" id="A0AAE1N6R2"/>
<protein>
    <submittedName>
        <fullName evidence="1">Uncharacterized protein</fullName>
    </submittedName>
</protein>
<evidence type="ECO:0000313" key="1">
    <source>
        <dbReference type="EMBL" id="KAK4284244.1"/>
    </source>
</evidence>
<dbReference type="EMBL" id="JAWXYG010000001">
    <property type="protein sequence ID" value="KAK4284244.1"/>
    <property type="molecule type" value="Genomic_DNA"/>
</dbReference>